<evidence type="ECO:0000313" key="2">
    <source>
        <dbReference type="EMBL" id="SEW26363.1"/>
    </source>
</evidence>
<dbReference type="SUPFAM" id="SSF56300">
    <property type="entry name" value="Metallo-dependent phosphatases"/>
    <property type="match status" value="1"/>
</dbReference>
<feature type="domain" description="Calcineurin-like phosphoesterase" evidence="1">
    <location>
        <begin position="52"/>
        <end position="241"/>
    </location>
</feature>
<dbReference type="GO" id="GO:0016791">
    <property type="term" value="F:phosphatase activity"/>
    <property type="evidence" value="ECO:0007669"/>
    <property type="project" value="TreeGrafter"/>
</dbReference>
<sequence length="277" mass="31124">MVVAPWSLCDGQATVFETEKAQVPMRWFTRRSRPKQAVVTARFDAPLLPDAPFCVVGDIHGCMDLLSEALDRTAARWPDQPVVFVGDYVDRGPNSAEVLRHLFTLQSASLDRIICLMGNHEDMLMGFLDGTLHDHRIWFQNGGNATLQSFGISLPDKTPSKDDVEQIRSEMQEVMGNELIAWLQGLPLVWRSGNVWVTHAGADPVVDIDRQDRMALLWGHPDFRKLPRSDDQWVVHGHTIVPEVRRRDGRIAVDTGAYRTGQLSVVHISNDGIEVLD</sequence>
<proteinExistence type="predicted"/>
<dbReference type="PANTHER" id="PTHR42850:SF4">
    <property type="entry name" value="ZINC-DEPENDENT ENDOPOLYPHOSPHATASE"/>
    <property type="match status" value="1"/>
</dbReference>
<protein>
    <submittedName>
        <fullName evidence="2">Serine/threonine protein phosphatase 1</fullName>
    </submittedName>
</protein>
<dbReference type="InterPro" id="IPR050126">
    <property type="entry name" value="Ap4A_hydrolase"/>
</dbReference>
<dbReference type="Proteomes" id="UP000199650">
    <property type="component" value="Unassembled WGS sequence"/>
</dbReference>
<dbReference type="InterPro" id="IPR029052">
    <property type="entry name" value="Metallo-depent_PP-like"/>
</dbReference>
<evidence type="ECO:0000259" key="1">
    <source>
        <dbReference type="Pfam" id="PF00149"/>
    </source>
</evidence>
<dbReference type="STRING" id="1173584.SAMN05444851_2560"/>
<dbReference type="CDD" id="cd00144">
    <property type="entry name" value="MPP_PPP_family"/>
    <property type="match status" value="1"/>
</dbReference>
<dbReference type="GO" id="GO:0110154">
    <property type="term" value="P:RNA decapping"/>
    <property type="evidence" value="ECO:0007669"/>
    <property type="project" value="TreeGrafter"/>
</dbReference>
<accession>A0A1I0QI89</accession>
<gene>
    <name evidence="2" type="ORF">SAMN05444851_2560</name>
</gene>
<dbReference type="GO" id="GO:0005737">
    <property type="term" value="C:cytoplasm"/>
    <property type="evidence" value="ECO:0007669"/>
    <property type="project" value="TreeGrafter"/>
</dbReference>
<dbReference type="InterPro" id="IPR006186">
    <property type="entry name" value="Ser/Thr-sp_prot-phosphatase"/>
</dbReference>
<reference evidence="2 3" key="1">
    <citation type="submission" date="2016-10" db="EMBL/GenBank/DDBJ databases">
        <authorList>
            <person name="de Groot N.N."/>
        </authorList>
    </citation>
    <scope>NUCLEOTIDE SEQUENCE [LARGE SCALE GENOMIC DNA]</scope>
    <source>
        <strain evidence="2 3">DSM 29439</strain>
    </source>
</reference>
<dbReference type="InterPro" id="IPR004843">
    <property type="entry name" value="Calcineurin-like_PHP"/>
</dbReference>
<evidence type="ECO:0000313" key="3">
    <source>
        <dbReference type="Proteomes" id="UP000199650"/>
    </source>
</evidence>
<organism evidence="2 3">
    <name type="scientific">Aliiroseovarius sediminilitoris</name>
    <dbReference type="NCBI Taxonomy" id="1173584"/>
    <lineage>
        <taxon>Bacteria</taxon>
        <taxon>Pseudomonadati</taxon>
        <taxon>Pseudomonadota</taxon>
        <taxon>Alphaproteobacteria</taxon>
        <taxon>Rhodobacterales</taxon>
        <taxon>Paracoccaceae</taxon>
        <taxon>Aliiroseovarius</taxon>
    </lineage>
</organism>
<dbReference type="EMBL" id="FOJB01000001">
    <property type="protein sequence ID" value="SEW26363.1"/>
    <property type="molecule type" value="Genomic_DNA"/>
</dbReference>
<name>A0A1I0QI89_9RHOB</name>
<dbReference type="PRINTS" id="PR00114">
    <property type="entry name" value="STPHPHTASE"/>
</dbReference>
<dbReference type="Gene3D" id="3.60.21.10">
    <property type="match status" value="1"/>
</dbReference>
<dbReference type="AlphaFoldDB" id="A0A1I0QI89"/>
<dbReference type="Pfam" id="PF00149">
    <property type="entry name" value="Metallophos"/>
    <property type="match status" value="1"/>
</dbReference>
<dbReference type="RefSeq" id="WP_245744741.1">
    <property type="nucleotide sequence ID" value="NZ_FOJB01000001.1"/>
</dbReference>
<dbReference type="GO" id="GO:0008803">
    <property type="term" value="F:bis(5'-nucleosyl)-tetraphosphatase (symmetrical) activity"/>
    <property type="evidence" value="ECO:0007669"/>
    <property type="project" value="TreeGrafter"/>
</dbReference>
<dbReference type="PANTHER" id="PTHR42850">
    <property type="entry name" value="METALLOPHOSPHOESTERASE"/>
    <property type="match status" value="1"/>
</dbReference>
<keyword evidence="3" id="KW-1185">Reference proteome</keyword>